<accession>A0AA36JSG3</accession>
<organism evidence="1 2">
    <name type="scientific">Effrenium voratum</name>
    <dbReference type="NCBI Taxonomy" id="2562239"/>
    <lineage>
        <taxon>Eukaryota</taxon>
        <taxon>Sar</taxon>
        <taxon>Alveolata</taxon>
        <taxon>Dinophyceae</taxon>
        <taxon>Suessiales</taxon>
        <taxon>Symbiodiniaceae</taxon>
        <taxon>Effrenium</taxon>
    </lineage>
</organism>
<dbReference type="EMBL" id="CAUJNA010003848">
    <property type="protein sequence ID" value="CAJ1410940.1"/>
    <property type="molecule type" value="Genomic_DNA"/>
</dbReference>
<protein>
    <recommendedName>
        <fullName evidence="3">Magnesium chelatase</fullName>
    </recommendedName>
</protein>
<dbReference type="Gene3D" id="3.40.50.300">
    <property type="entry name" value="P-loop containing nucleotide triphosphate hydrolases"/>
    <property type="match status" value="1"/>
</dbReference>
<dbReference type="InterPro" id="IPR027417">
    <property type="entry name" value="P-loop_NTPase"/>
</dbReference>
<proteinExistence type="predicted"/>
<reference evidence="1" key="1">
    <citation type="submission" date="2023-08" db="EMBL/GenBank/DDBJ databases">
        <authorList>
            <person name="Chen Y."/>
            <person name="Shah S."/>
            <person name="Dougan E. K."/>
            <person name="Thang M."/>
            <person name="Chan C."/>
        </authorList>
    </citation>
    <scope>NUCLEOTIDE SEQUENCE</scope>
</reference>
<keyword evidence="2" id="KW-1185">Reference proteome</keyword>
<dbReference type="PANTHER" id="PTHR32039">
    <property type="entry name" value="MAGNESIUM-CHELATASE SUBUNIT CHLI"/>
    <property type="match status" value="1"/>
</dbReference>
<evidence type="ECO:0000313" key="1">
    <source>
        <dbReference type="EMBL" id="CAJ1410940.1"/>
    </source>
</evidence>
<evidence type="ECO:0008006" key="3">
    <source>
        <dbReference type="Google" id="ProtNLM"/>
    </source>
</evidence>
<dbReference type="Proteomes" id="UP001178507">
    <property type="component" value="Unassembled WGS sequence"/>
</dbReference>
<dbReference type="InterPro" id="IPR045006">
    <property type="entry name" value="CHLI-like"/>
</dbReference>
<name>A0AA36JSG3_9DINO</name>
<evidence type="ECO:0000313" key="2">
    <source>
        <dbReference type="Proteomes" id="UP001178507"/>
    </source>
</evidence>
<gene>
    <name evidence="1" type="ORF">EVOR1521_LOCUS31654</name>
</gene>
<comment type="caution">
    <text evidence="1">The sequence shown here is derived from an EMBL/GenBank/DDBJ whole genome shotgun (WGS) entry which is preliminary data.</text>
</comment>
<dbReference type="AlphaFoldDB" id="A0AA36JSG3"/>
<dbReference type="SUPFAM" id="SSF52540">
    <property type="entry name" value="P-loop containing nucleoside triphosphate hydrolases"/>
    <property type="match status" value="1"/>
</dbReference>
<sequence length="114" mass="12476">MDDFARPFPFSAVVGQEEIKLAILLNLVDPSIGGVMISGDRGTGKSTCVRGMVRLLPDIEVVKGDPYNSHPTDVSLMSDEATLEKLYAYSVRAEAEGLAASLFYCFHLLKFCRC</sequence>
<dbReference type="PANTHER" id="PTHR32039:SF9">
    <property type="entry name" value="MAGNESIUM-CHELATASE SUBUNIT CHLI-2, CHLOROPLASTIC"/>
    <property type="match status" value="1"/>
</dbReference>